<dbReference type="InterPro" id="IPR041657">
    <property type="entry name" value="HTH_17"/>
</dbReference>
<dbReference type="EMBL" id="VOGX01000018">
    <property type="protein sequence ID" value="TWV26703.1"/>
    <property type="molecule type" value="Genomic_DNA"/>
</dbReference>
<dbReference type="RefSeq" id="WP_146580600.1">
    <property type="nucleotide sequence ID" value="NZ_VOGX01000018.1"/>
</dbReference>
<feature type="domain" description="Helix-turn-helix" evidence="1">
    <location>
        <begin position="5"/>
        <end position="59"/>
    </location>
</feature>
<name>A0ABY3H2I0_9ACTN</name>
<organism evidence="2 3">
    <name type="scientific">Streptomyces albidoflavus</name>
    <dbReference type="NCBI Taxonomy" id="1886"/>
    <lineage>
        <taxon>Bacteria</taxon>
        <taxon>Bacillati</taxon>
        <taxon>Actinomycetota</taxon>
        <taxon>Actinomycetes</taxon>
        <taxon>Kitasatosporales</taxon>
        <taxon>Streptomycetaceae</taxon>
        <taxon>Streptomyces</taxon>
        <taxon>Streptomyces albidoflavus group</taxon>
    </lineage>
</organism>
<sequence>MPARLLSIPAVAAALDVDRRSVYRFIAAGDLPVVDLRTGTGRSRIRVPVAGLDEFISSRAVLAPRPRR</sequence>
<reference evidence="3" key="1">
    <citation type="journal article" date="2019" name="Microbiol. Resour. Announc.">
        <title>Draft Genomic Sequences of Streptomyces misionensis and Streptomyces albidoflavus, bacteria applied for phytopathogen biocontrol.</title>
        <authorList>
            <person name="Pylro V."/>
            <person name="Dias A."/>
            <person name="Andreote F."/>
            <person name="Varani A."/>
            <person name="Andreote C."/>
            <person name="Bernardo E."/>
            <person name="Martins T."/>
        </authorList>
    </citation>
    <scope>NUCLEOTIDE SEQUENCE [LARGE SCALE GENOMIC DNA]</scope>
    <source>
        <strain evidence="3">77</strain>
    </source>
</reference>
<gene>
    <name evidence="2" type="ORF">FRZ02_08535</name>
</gene>
<dbReference type="Pfam" id="PF12728">
    <property type="entry name" value="HTH_17"/>
    <property type="match status" value="1"/>
</dbReference>
<dbReference type="Proteomes" id="UP000318052">
    <property type="component" value="Unassembled WGS sequence"/>
</dbReference>
<protein>
    <submittedName>
        <fullName evidence="2">Helix-turn-helix domain-containing protein</fullName>
    </submittedName>
</protein>
<accession>A0ABY3H2I0</accession>
<evidence type="ECO:0000259" key="1">
    <source>
        <dbReference type="Pfam" id="PF12728"/>
    </source>
</evidence>
<evidence type="ECO:0000313" key="3">
    <source>
        <dbReference type="Proteomes" id="UP000318052"/>
    </source>
</evidence>
<proteinExistence type="predicted"/>
<comment type="caution">
    <text evidence="2">The sequence shown here is derived from an EMBL/GenBank/DDBJ whole genome shotgun (WGS) entry which is preliminary data.</text>
</comment>
<keyword evidence="3" id="KW-1185">Reference proteome</keyword>
<evidence type="ECO:0000313" key="2">
    <source>
        <dbReference type="EMBL" id="TWV26703.1"/>
    </source>
</evidence>